<keyword evidence="1" id="KW-0472">Membrane</keyword>
<keyword evidence="3" id="KW-1185">Reference proteome</keyword>
<reference evidence="2" key="1">
    <citation type="submission" date="2022-11" db="EMBL/GenBank/DDBJ databases">
        <title>Isolation and characterization of PLA-degrading bacterium Massilia sp. from Antarctic soil.</title>
        <authorList>
            <person name="Sato K."/>
            <person name="Gomez-Fuentes C."/>
            <person name="Ahmad S.A."/>
            <person name="Zulkharnain A."/>
        </authorList>
    </citation>
    <scope>NUCLEOTIDE SEQUENCE</scope>
    <source>
        <strain evidence="2">N-3</strain>
    </source>
</reference>
<protein>
    <submittedName>
        <fullName evidence="2">Uncharacterized protein</fullName>
    </submittedName>
</protein>
<evidence type="ECO:0000256" key="1">
    <source>
        <dbReference type="SAM" id="Phobius"/>
    </source>
</evidence>
<keyword evidence="1" id="KW-1133">Transmembrane helix</keyword>
<accession>A0ABN6TFN5</accession>
<feature type="transmembrane region" description="Helical" evidence="1">
    <location>
        <begin position="30"/>
        <end position="50"/>
    </location>
</feature>
<evidence type="ECO:0000313" key="2">
    <source>
        <dbReference type="EMBL" id="BDT60188.1"/>
    </source>
</evidence>
<evidence type="ECO:0000313" key="3">
    <source>
        <dbReference type="Proteomes" id="UP001163336"/>
    </source>
</evidence>
<dbReference type="EMBL" id="AP026966">
    <property type="protein sequence ID" value="BDT60188.1"/>
    <property type="molecule type" value="Genomic_DNA"/>
</dbReference>
<name>A0ABN6TFN5_9BURK</name>
<proteinExistence type="predicted"/>
<sequence length="112" mass="13041">MDRALIWKGASYTWSDLYKQINRNLIMQEFLYVAFLAIGFLALLGAMDFIKDSWNVFKKHFENIESVIAESKGSTHFAPAGRGLFFANCTHVELRHAVIKFYHFLFGRIELF</sequence>
<gene>
    <name evidence="2" type="ORF">MasN3_36820</name>
</gene>
<organism evidence="2 3">
    <name type="scientific">Massilia varians</name>
    <dbReference type="NCBI Taxonomy" id="457921"/>
    <lineage>
        <taxon>Bacteria</taxon>
        <taxon>Pseudomonadati</taxon>
        <taxon>Pseudomonadota</taxon>
        <taxon>Betaproteobacteria</taxon>
        <taxon>Burkholderiales</taxon>
        <taxon>Oxalobacteraceae</taxon>
        <taxon>Telluria group</taxon>
        <taxon>Massilia</taxon>
    </lineage>
</organism>
<keyword evidence="1" id="KW-0812">Transmembrane</keyword>
<dbReference type="Proteomes" id="UP001163336">
    <property type="component" value="Chromosome"/>
</dbReference>